<dbReference type="InterPro" id="IPR029001">
    <property type="entry name" value="ITPase-like_fam"/>
</dbReference>
<sequence>MHHSRAVHRKRDVRAVKPQASYDAQMEIILASRSPRRLFLLQAAGLAVEVRPSHIDETPLPKESVSDTVQRLCREKAMACKAAADIPVIAADTLVAIHGKALGQPRDLAHAKEMLLQLSGHEHQVLTAVCVRLGEQILSDCVKTRVKFRHISSDEIDTYLLHNEILDKAGSYAIQGGAASFIEAIEGPLDNVIGLPVATTLHMIAQMKEAQ</sequence>
<dbReference type="KEGG" id="maes:Ga0123461_0534"/>
<dbReference type="GO" id="GO:0036221">
    <property type="term" value="F:UTP diphosphatase activity"/>
    <property type="evidence" value="ECO:0007669"/>
    <property type="project" value="RHEA"/>
</dbReference>
<comment type="catalytic activity">
    <reaction evidence="4">
        <text>dTTP + H2O = dTMP + diphosphate + H(+)</text>
        <dbReference type="Rhea" id="RHEA:28534"/>
        <dbReference type="ChEBI" id="CHEBI:15377"/>
        <dbReference type="ChEBI" id="CHEBI:15378"/>
        <dbReference type="ChEBI" id="CHEBI:33019"/>
        <dbReference type="ChEBI" id="CHEBI:37568"/>
        <dbReference type="ChEBI" id="CHEBI:63528"/>
        <dbReference type="EC" id="3.6.1.9"/>
    </reaction>
</comment>
<dbReference type="GO" id="GO:0009117">
    <property type="term" value="P:nucleotide metabolic process"/>
    <property type="evidence" value="ECO:0007669"/>
    <property type="project" value="UniProtKB-KW"/>
</dbReference>
<evidence type="ECO:0000313" key="6">
    <source>
        <dbReference type="Proteomes" id="UP000231701"/>
    </source>
</evidence>
<comment type="caution">
    <text evidence="4">Lacks conserved residue(s) required for the propagation of feature annotation.</text>
</comment>
<dbReference type="InterPro" id="IPR003697">
    <property type="entry name" value="Maf-like"/>
</dbReference>
<keyword evidence="3 4" id="KW-0546">Nucleotide metabolism</keyword>
<dbReference type="HAMAP" id="MF_00528">
    <property type="entry name" value="Maf"/>
    <property type="match status" value="1"/>
</dbReference>
<comment type="cofactor">
    <cofactor evidence="1 4">
        <name>a divalent metal cation</name>
        <dbReference type="ChEBI" id="CHEBI:60240"/>
    </cofactor>
</comment>
<reference evidence="5 6" key="1">
    <citation type="submission" date="2016-12" db="EMBL/GenBank/DDBJ databases">
        <title>Isolation and genomic insights into novel planktonic Zetaproteobacteria from stratified waters of the Chesapeake Bay.</title>
        <authorList>
            <person name="McAllister S.M."/>
            <person name="Kato S."/>
            <person name="Chan C.S."/>
            <person name="Chiu B.K."/>
            <person name="Field E.K."/>
        </authorList>
    </citation>
    <scope>NUCLEOTIDE SEQUENCE [LARGE SCALE GENOMIC DNA]</scope>
    <source>
        <strain evidence="5 6">CP-5</strain>
    </source>
</reference>
<evidence type="ECO:0000256" key="4">
    <source>
        <dbReference type="HAMAP-Rule" id="MF_00528"/>
    </source>
</evidence>
<keyword evidence="4" id="KW-0963">Cytoplasm</keyword>
<dbReference type="EMBL" id="CP018799">
    <property type="protein sequence ID" value="ATX78971.1"/>
    <property type="molecule type" value="Genomic_DNA"/>
</dbReference>
<accession>A0A2K8KZK4</accession>
<comment type="function">
    <text evidence="4">Nucleoside triphosphate pyrophosphatase that hydrolyzes dTTP and UTP. May have a dual role in cell division arrest and in preventing the incorporation of modified nucleotides into cellular nucleic acids.</text>
</comment>
<proteinExistence type="inferred from homology"/>
<feature type="site" description="Important for substrate specificity" evidence="4">
    <location>
        <position position="36"/>
    </location>
</feature>
<dbReference type="AlphaFoldDB" id="A0A2K8KZK4"/>
<evidence type="ECO:0000256" key="3">
    <source>
        <dbReference type="ARBA" id="ARBA00023080"/>
    </source>
</evidence>
<dbReference type="SUPFAM" id="SSF52972">
    <property type="entry name" value="ITPase-like"/>
    <property type="match status" value="1"/>
</dbReference>
<dbReference type="Proteomes" id="UP000231701">
    <property type="component" value="Chromosome"/>
</dbReference>
<dbReference type="PANTHER" id="PTHR43213:SF5">
    <property type="entry name" value="BIFUNCTIONAL DTTP_UTP PYROPHOSPHATASE_METHYLTRANSFERASE PROTEIN-RELATED"/>
    <property type="match status" value="1"/>
</dbReference>
<dbReference type="GO" id="GO:0005737">
    <property type="term" value="C:cytoplasm"/>
    <property type="evidence" value="ECO:0007669"/>
    <property type="project" value="UniProtKB-SubCell"/>
</dbReference>
<dbReference type="Pfam" id="PF02545">
    <property type="entry name" value="Maf"/>
    <property type="match status" value="1"/>
</dbReference>
<dbReference type="Gene3D" id="3.90.950.10">
    <property type="match status" value="1"/>
</dbReference>
<keyword evidence="6" id="KW-1185">Reference proteome</keyword>
<dbReference type="PANTHER" id="PTHR43213">
    <property type="entry name" value="BIFUNCTIONAL DTTP/UTP PYROPHOSPHATASE/METHYLTRANSFERASE PROTEIN-RELATED"/>
    <property type="match status" value="1"/>
</dbReference>
<dbReference type="CDD" id="cd00555">
    <property type="entry name" value="Maf"/>
    <property type="match status" value="1"/>
</dbReference>
<feature type="active site" description="Proton acceptor" evidence="4">
    <location>
        <position position="92"/>
    </location>
</feature>
<dbReference type="NCBIfam" id="TIGR00172">
    <property type="entry name" value="maf"/>
    <property type="match status" value="1"/>
</dbReference>
<comment type="subcellular location">
    <subcellularLocation>
        <location evidence="4">Cytoplasm</location>
    </subcellularLocation>
</comment>
<dbReference type="PIRSF" id="PIRSF006305">
    <property type="entry name" value="Maf"/>
    <property type="match status" value="1"/>
</dbReference>
<dbReference type="GO" id="GO:0036218">
    <property type="term" value="F:dTTP diphosphatase activity"/>
    <property type="evidence" value="ECO:0007669"/>
    <property type="project" value="RHEA"/>
</dbReference>
<evidence type="ECO:0000256" key="1">
    <source>
        <dbReference type="ARBA" id="ARBA00001968"/>
    </source>
</evidence>
<keyword evidence="2 4" id="KW-0378">Hydrolase</keyword>
<evidence type="ECO:0000313" key="5">
    <source>
        <dbReference type="EMBL" id="ATX78971.1"/>
    </source>
</evidence>
<dbReference type="EC" id="3.6.1.9" evidence="4"/>
<protein>
    <recommendedName>
        <fullName evidence="4">dTTP/UTP pyrophosphatase</fullName>
        <shortName evidence="4">dTTPase/UTPase</shortName>
        <ecNumber evidence="4">3.6.1.9</ecNumber>
    </recommendedName>
    <alternativeName>
        <fullName evidence="4">Nucleoside triphosphate pyrophosphatase</fullName>
    </alternativeName>
    <alternativeName>
        <fullName evidence="4">Nucleotide pyrophosphatase</fullName>
        <shortName evidence="4">Nucleotide PPase</shortName>
    </alternativeName>
</protein>
<gene>
    <name evidence="5" type="ORF">Ga0123461_0534</name>
</gene>
<comment type="catalytic activity">
    <reaction evidence="4">
        <text>UTP + H2O = UMP + diphosphate + H(+)</text>
        <dbReference type="Rhea" id="RHEA:29395"/>
        <dbReference type="ChEBI" id="CHEBI:15377"/>
        <dbReference type="ChEBI" id="CHEBI:15378"/>
        <dbReference type="ChEBI" id="CHEBI:33019"/>
        <dbReference type="ChEBI" id="CHEBI:46398"/>
        <dbReference type="ChEBI" id="CHEBI:57865"/>
        <dbReference type="EC" id="3.6.1.9"/>
    </reaction>
</comment>
<name>A0A2K8KZK4_MARES</name>
<organism evidence="5 6">
    <name type="scientific">Mariprofundus aestuarium</name>
    <dbReference type="NCBI Taxonomy" id="1921086"/>
    <lineage>
        <taxon>Bacteria</taxon>
        <taxon>Pseudomonadati</taxon>
        <taxon>Pseudomonadota</taxon>
        <taxon>Candidatius Mariprofundia</taxon>
        <taxon>Mariprofundales</taxon>
        <taxon>Mariprofundaceae</taxon>
        <taxon>Mariprofundus</taxon>
    </lineage>
</organism>
<comment type="similarity">
    <text evidence="4">Belongs to the Maf family. YhdE subfamily.</text>
</comment>
<feature type="site" description="Important for substrate specificity" evidence="4">
    <location>
        <position position="93"/>
    </location>
</feature>
<evidence type="ECO:0000256" key="2">
    <source>
        <dbReference type="ARBA" id="ARBA00022801"/>
    </source>
</evidence>
<feature type="site" description="Important for substrate specificity" evidence="4">
    <location>
        <position position="175"/>
    </location>
</feature>